<accession>Q4RW69</accession>
<proteinExistence type="predicted"/>
<sequence length="79" mass="8374">MAAEPLKSALIGKSGEDTSLALPSDNNLRTGPQRVKDQVHSIKRSKSKQSRDGGLSPVSPTGAYRQLSSIALKADETLI</sequence>
<dbReference type="EMBL" id="CAAE01014991">
    <property type="protein sequence ID" value="CAG07363.1"/>
    <property type="molecule type" value="Genomic_DNA"/>
</dbReference>
<reference evidence="2" key="2">
    <citation type="submission" date="2004-02" db="EMBL/GenBank/DDBJ databases">
        <authorList>
            <consortium name="Genoscope"/>
            <consortium name="Whitehead Institute Centre for Genome Research"/>
        </authorList>
    </citation>
    <scope>NUCLEOTIDE SEQUENCE</scope>
</reference>
<evidence type="ECO:0000256" key="1">
    <source>
        <dbReference type="SAM" id="MobiDB-lite"/>
    </source>
</evidence>
<feature type="region of interest" description="Disordered" evidence="1">
    <location>
        <begin position="1"/>
        <end position="62"/>
    </location>
</feature>
<dbReference type="KEGG" id="tng:GSTEN00028000G001"/>
<gene>
    <name evidence="2" type="ORF">GSTENG00028000001</name>
</gene>
<evidence type="ECO:0000313" key="2">
    <source>
        <dbReference type="EMBL" id="CAG07363.1"/>
    </source>
</evidence>
<protein>
    <submittedName>
        <fullName evidence="2">(spotted green pufferfish) hypothetical protein</fullName>
    </submittedName>
</protein>
<dbReference type="OrthoDB" id="10521104at2759"/>
<name>Q4RW69_TETNG</name>
<organism evidence="2">
    <name type="scientific">Tetraodon nigroviridis</name>
    <name type="common">Spotted green pufferfish</name>
    <name type="synonym">Chelonodon nigroviridis</name>
    <dbReference type="NCBI Taxonomy" id="99883"/>
    <lineage>
        <taxon>Eukaryota</taxon>
        <taxon>Metazoa</taxon>
        <taxon>Chordata</taxon>
        <taxon>Craniata</taxon>
        <taxon>Vertebrata</taxon>
        <taxon>Euteleostomi</taxon>
        <taxon>Actinopterygii</taxon>
        <taxon>Neopterygii</taxon>
        <taxon>Teleostei</taxon>
        <taxon>Neoteleostei</taxon>
        <taxon>Acanthomorphata</taxon>
        <taxon>Eupercaria</taxon>
        <taxon>Tetraodontiformes</taxon>
        <taxon>Tetradontoidea</taxon>
        <taxon>Tetraodontidae</taxon>
        <taxon>Tetraodon</taxon>
    </lineage>
</organism>
<reference evidence="2" key="1">
    <citation type="journal article" date="2004" name="Nature">
        <title>Genome duplication in the teleost fish Tetraodon nigroviridis reveals the early vertebrate proto-karyotype.</title>
        <authorList>
            <person name="Jaillon O."/>
            <person name="Aury J.-M."/>
            <person name="Brunet F."/>
            <person name="Petit J.-L."/>
            <person name="Stange-Thomann N."/>
            <person name="Mauceli E."/>
            <person name="Bouneau L."/>
            <person name="Fischer C."/>
            <person name="Ozouf-Costaz C."/>
            <person name="Bernot A."/>
            <person name="Nicaud S."/>
            <person name="Jaffe D."/>
            <person name="Fisher S."/>
            <person name="Lutfalla G."/>
            <person name="Dossat C."/>
            <person name="Segurens B."/>
            <person name="Dasilva C."/>
            <person name="Salanoubat M."/>
            <person name="Levy M."/>
            <person name="Boudet N."/>
            <person name="Castellano S."/>
            <person name="Anthouard V."/>
            <person name="Jubin C."/>
            <person name="Castelli V."/>
            <person name="Katinka M."/>
            <person name="Vacherie B."/>
            <person name="Biemont C."/>
            <person name="Skalli Z."/>
            <person name="Cattolico L."/>
            <person name="Poulain J."/>
            <person name="De Berardinis V."/>
            <person name="Cruaud C."/>
            <person name="Duprat S."/>
            <person name="Brottier P."/>
            <person name="Coutanceau J.-P."/>
            <person name="Gouzy J."/>
            <person name="Parra G."/>
            <person name="Lardier G."/>
            <person name="Chapple C."/>
            <person name="McKernan K.J."/>
            <person name="McEwan P."/>
            <person name="Bosak S."/>
            <person name="Kellis M."/>
            <person name="Volff J.-N."/>
            <person name="Guigo R."/>
            <person name="Zody M.C."/>
            <person name="Mesirov J."/>
            <person name="Lindblad-Toh K."/>
            <person name="Birren B."/>
            <person name="Nusbaum C."/>
            <person name="Kahn D."/>
            <person name="Robinson-Rechavi M."/>
            <person name="Laudet V."/>
            <person name="Schachter V."/>
            <person name="Quetier F."/>
            <person name="Saurin W."/>
            <person name="Scarpelli C."/>
            <person name="Wincker P."/>
            <person name="Lander E.S."/>
            <person name="Weissenbach J."/>
            <person name="Roest Crollius H."/>
        </authorList>
    </citation>
    <scope>NUCLEOTIDE SEQUENCE [LARGE SCALE GENOMIC DNA]</scope>
</reference>
<dbReference type="AlphaFoldDB" id="Q4RW69"/>
<comment type="caution">
    <text evidence="2">The sequence shown here is derived from an EMBL/GenBank/DDBJ whole genome shotgun (WGS) entry which is preliminary data.</text>
</comment>